<dbReference type="SUPFAM" id="SSF47113">
    <property type="entry name" value="Histone-fold"/>
    <property type="match status" value="1"/>
</dbReference>
<dbReference type="Gene3D" id="1.10.20.10">
    <property type="entry name" value="Histone, subunit A"/>
    <property type="match status" value="1"/>
</dbReference>
<evidence type="ECO:0000313" key="8">
    <source>
        <dbReference type="Proteomes" id="UP000070444"/>
    </source>
</evidence>
<dbReference type="PANTHER" id="PTHR48068:SF4">
    <property type="entry name" value="TATA-BOX BINDING PROTEIN ASSOCIATED FACTOR 9"/>
    <property type="match status" value="1"/>
</dbReference>
<evidence type="ECO:0000313" key="7">
    <source>
        <dbReference type="EMBL" id="KXN70010.1"/>
    </source>
</evidence>
<dbReference type="PANTHER" id="PTHR48068">
    <property type="entry name" value="TAF9 RNA POLYMERASE II, TATA BOX-BINDING PROTEIN (TBP)-ASSOCIATED FACTOR"/>
    <property type="match status" value="1"/>
</dbReference>
<gene>
    <name evidence="7" type="ORF">CONCODRAFT_79028</name>
</gene>
<dbReference type="EMBL" id="KQ964515">
    <property type="protein sequence ID" value="KXN70010.1"/>
    <property type="molecule type" value="Genomic_DNA"/>
</dbReference>
<evidence type="ECO:0000256" key="6">
    <source>
        <dbReference type="SAM" id="MobiDB-lite"/>
    </source>
</evidence>
<dbReference type="AlphaFoldDB" id="A0A137P4R3"/>
<comment type="subcellular location">
    <subcellularLocation>
        <location evidence="1">Nucleus</location>
    </subcellularLocation>
</comment>
<feature type="region of interest" description="Disordered" evidence="6">
    <location>
        <begin position="144"/>
        <end position="189"/>
    </location>
</feature>
<organism evidence="7 8">
    <name type="scientific">Conidiobolus coronatus (strain ATCC 28846 / CBS 209.66 / NRRL 28638)</name>
    <name type="common">Delacroixia coronata</name>
    <dbReference type="NCBI Taxonomy" id="796925"/>
    <lineage>
        <taxon>Eukaryota</taxon>
        <taxon>Fungi</taxon>
        <taxon>Fungi incertae sedis</taxon>
        <taxon>Zoopagomycota</taxon>
        <taxon>Entomophthoromycotina</taxon>
        <taxon>Entomophthoromycetes</taxon>
        <taxon>Entomophthorales</taxon>
        <taxon>Ancylistaceae</taxon>
        <taxon>Conidiobolus</taxon>
    </lineage>
</organism>
<dbReference type="GO" id="GO:0005669">
    <property type="term" value="C:transcription factor TFIID complex"/>
    <property type="evidence" value="ECO:0007669"/>
    <property type="project" value="TreeGrafter"/>
</dbReference>
<evidence type="ECO:0000256" key="5">
    <source>
        <dbReference type="ARBA" id="ARBA00023242"/>
    </source>
</evidence>
<proteinExistence type="inferred from homology"/>
<keyword evidence="5" id="KW-0539">Nucleus</keyword>
<protein>
    <submittedName>
        <fullName evidence="7">TFIID-31kDa-domain-containing protein</fullName>
    </submittedName>
</protein>
<evidence type="ECO:0000256" key="1">
    <source>
        <dbReference type="ARBA" id="ARBA00004123"/>
    </source>
</evidence>
<dbReference type="InterPro" id="IPR003162">
    <property type="entry name" value="TFIID-31"/>
</dbReference>
<dbReference type="GO" id="GO:0051123">
    <property type="term" value="P:RNA polymerase II preinitiation complex assembly"/>
    <property type="evidence" value="ECO:0007669"/>
    <property type="project" value="TreeGrafter"/>
</dbReference>
<reference evidence="7 8" key="1">
    <citation type="journal article" date="2015" name="Genome Biol. Evol.">
        <title>Phylogenomic analyses indicate that early fungi evolved digesting cell walls of algal ancestors of land plants.</title>
        <authorList>
            <person name="Chang Y."/>
            <person name="Wang S."/>
            <person name="Sekimoto S."/>
            <person name="Aerts A.L."/>
            <person name="Choi C."/>
            <person name="Clum A."/>
            <person name="LaButti K.M."/>
            <person name="Lindquist E.A."/>
            <person name="Yee Ngan C."/>
            <person name="Ohm R.A."/>
            <person name="Salamov A.A."/>
            <person name="Grigoriev I.V."/>
            <person name="Spatafora J.W."/>
            <person name="Berbee M.L."/>
        </authorList>
    </citation>
    <scope>NUCLEOTIDE SEQUENCE [LARGE SCALE GENOMIC DNA]</scope>
    <source>
        <strain evidence="7 8">NRRL 28638</strain>
    </source>
</reference>
<dbReference type="STRING" id="796925.A0A137P4R3"/>
<dbReference type="GO" id="GO:0000124">
    <property type="term" value="C:SAGA complex"/>
    <property type="evidence" value="ECO:0007669"/>
    <property type="project" value="TreeGrafter"/>
</dbReference>
<dbReference type="CDD" id="cd07979">
    <property type="entry name" value="HFD_TAF9"/>
    <property type="match status" value="1"/>
</dbReference>
<feature type="compositionally biased region" description="Low complexity" evidence="6">
    <location>
        <begin position="144"/>
        <end position="166"/>
    </location>
</feature>
<accession>A0A137P4R3</accession>
<keyword evidence="8" id="KW-1185">Reference proteome</keyword>
<dbReference type="OrthoDB" id="341924at2759"/>
<dbReference type="GO" id="GO:0016251">
    <property type="term" value="F:RNA polymerase II general transcription initiation factor activity"/>
    <property type="evidence" value="ECO:0007669"/>
    <property type="project" value="TreeGrafter"/>
</dbReference>
<keyword evidence="3" id="KW-0805">Transcription regulation</keyword>
<name>A0A137P4R3_CONC2</name>
<dbReference type="InterPro" id="IPR051431">
    <property type="entry name" value="TFIID_subunit_9"/>
</dbReference>
<evidence type="ECO:0000256" key="4">
    <source>
        <dbReference type="ARBA" id="ARBA00023163"/>
    </source>
</evidence>
<dbReference type="InterPro" id="IPR009072">
    <property type="entry name" value="Histone-fold"/>
</dbReference>
<dbReference type="Proteomes" id="UP000070444">
    <property type="component" value="Unassembled WGS sequence"/>
</dbReference>
<dbReference type="Pfam" id="PF02291">
    <property type="entry name" value="TFIID-31kDa"/>
    <property type="match status" value="1"/>
</dbReference>
<sequence>MTESPKLAQIISLILKSYQIEDIEPNVINQLLEFASRYTNDVLHDAILYSEHAGKNTVDLTDIKLGIQGRVNYSFSVPPPKEFLVELAHQKNKQPLPPVYEKYGIHLPKPKYCLTELNYTMVPEVNSQAAPASTTANISAAANNTAAKNDAPNTPTTDSSSKPDTSITLNQELKTNPQPPVAAEVKKEE</sequence>
<dbReference type="GO" id="GO:0003713">
    <property type="term" value="F:transcription coactivator activity"/>
    <property type="evidence" value="ECO:0007669"/>
    <property type="project" value="TreeGrafter"/>
</dbReference>
<dbReference type="GO" id="GO:0046982">
    <property type="term" value="F:protein heterodimerization activity"/>
    <property type="evidence" value="ECO:0007669"/>
    <property type="project" value="InterPro"/>
</dbReference>
<comment type="similarity">
    <text evidence="2">Belongs to the TAF9 family.</text>
</comment>
<evidence type="ECO:0000256" key="2">
    <source>
        <dbReference type="ARBA" id="ARBA00007646"/>
    </source>
</evidence>
<keyword evidence="4" id="KW-0804">Transcription</keyword>
<evidence type="ECO:0000256" key="3">
    <source>
        <dbReference type="ARBA" id="ARBA00023015"/>
    </source>
</evidence>
<feature type="compositionally biased region" description="Polar residues" evidence="6">
    <location>
        <begin position="167"/>
        <end position="176"/>
    </location>
</feature>